<evidence type="ECO:0000313" key="1">
    <source>
        <dbReference type="EMBL" id="UWZ34643.1"/>
    </source>
</evidence>
<reference evidence="1" key="1">
    <citation type="submission" date="2021-04" db="EMBL/GenBank/DDBJ databases">
        <title>Biosynthetic gene clusters of Dactylosporangioum roseum.</title>
        <authorList>
            <person name="Hartkoorn R.C."/>
            <person name="Beaudoing E."/>
            <person name="Hot D."/>
            <person name="Moureu S."/>
        </authorList>
    </citation>
    <scope>NUCLEOTIDE SEQUENCE</scope>
    <source>
        <strain evidence="1">NRRL B-16295</strain>
    </source>
</reference>
<sequence length="65" mass="7353">MSAANAAWLTRHRREYAADLPYGLPIPDFTTVIMVSVEGFGELSTTRKLLTFQIGPTYRLTHLTR</sequence>
<proteinExistence type="predicted"/>
<gene>
    <name evidence="1" type="ORF">Drose_25905</name>
</gene>
<organism evidence="1 2">
    <name type="scientific">Dactylosporangium roseum</name>
    <dbReference type="NCBI Taxonomy" id="47989"/>
    <lineage>
        <taxon>Bacteria</taxon>
        <taxon>Bacillati</taxon>
        <taxon>Actinomycetota</taxon>
        <taxon>Actinomycetes</taxon>
        <taxon>Micromonosporales</taxon>
        <taxon>Micromonosporaceae</taxon>
        <taxon>Dactylosporangium</taxon>
    </lineage>
</organism>
<name>A0ABY5YY28_9ACTN</name>
<dbReference type="EMBL" id="CP073721">
    <property type="protein sequence ID" value="UWZ34643.1"/>
    <property type="molecule type" value="Genomic_DNA"/>
</dbReference>
<dbReference type="RefSeq" id="WP_260723969.1">
    <property type="nucleotide sequence ID" value="NZ_BAAABS010000018.1"/>
</dbReference>
<accession>A0ABY5YY28</accession>
<evidence type="ECO:0000313" key="2">
    <source>
        <dbReference type="Proteomes" id="UP001058271"/>
    </source>
</evidence>
<dbReference type="Proteomes" id="UP001058271">
    <property type="component" value="Chromosome"/>
</dbReference>
<protein>
    <submittedName>
        <fullName evidence="1">Uncharacterized protein</fullName>
    </submittedName>
</protein>
<keyword evidence="2" id="KW-1185">Reference proteome</keyword>